<evidence type="ECO:0000313" key="4">
    <source>
        <dbReference type="EMBL" id="CDJ45237.1"/>
    </source>
</evidence>
<dbReference type="Pfam" id="PF00183">
    <property type="entry name" value="HSP90"/>
    <property type="match status" value="1"/>
</dbReference>
<dbReference type="EMBL" id="HG678096">
    <property type="protein sequence ID" value="CDJ45237.1"/>
    <property type="molecule type" value="Genomic_DNA"/>
</dbReference>
<dbReference type="RefSeq" id="XP_013235984.1">
    <property type="nucleotide sequence ID" value="XM_013380530.1"/>
</dbReference>
<keyword evidence="4" id="KW-0346">Stress response</keyword>
<evidence type="ECO:0000256" key="2">
    <source>
        <dbReference type="ARBA" id="ARBA00023186"/>
    </source>
</evidence>
<evidence type="ECO:0000256" key="1">
    <source>
        <dbReference type="ARBA" id="ARBA00008239"/>
    </source>
</evidence>
<name>U6L493_EIMTE</name>
<dbReference type="Gene3D" id="1.20.120.790">
    <property type="entry name" value="Heat shock protein 90, C-terminal domain"/>
    <property type="match status" value="1"/>
</dbReference>
<dbReference type="SUPFAM" id="SSF110942">
    <property type="entry name" value="HSP90 C-terminal domain"/>
    <property type="match status" value="1"/>
</dbReference>
<comment type="similarity">
    <text evidence="1">Belongs to the heat shock protein 90 family.</text>
</comment>
<dbReference type="Proteomes" id="UP000030747">
    <property type="component" value="Unassembled WGS sequence"/>
</dbReference>
<proteinExistence type="inferred from homology"/>
<dbReference type="InterPro" id="IPR037196">
    <property type="entry name" value="HSP90_C"/>
</dbReference>
<dbReference type="PANTHER" id="PTHR11528">
    <property type="entry name" value="HEAT SHOCK PROTEIN 90 FAMILY MEMBER"/>
    <property type="match status" value="1"/>
</dbReference>
<dbReference type="GeneID" id="25251067"/>
<dbReference type="GO" id="GO:0140662">
    <property type="term" value="F:ATP-dependent protein folding chaperone"/>
    <property type="evidence" value="ECO:0007669"/>
    <property type="project" value="InterPro"/>
</dbReference>
<dbReference type="Gene3D" id="3.30.230.80">
    <property type="match status" value="1"/>
</dbReference>
<gene>
    <name evidence="4" type="ORF">ETH_00009330</name>
</gene>
<feature type="region of interest" description="Disordered" evidence="3">
    <location>
        <begin position="294"/>
        <end position="346"/>
    </location>
</feature>
<dbReference type="OrthoDB" id="28737at2759"/>
<feature type="compositionally biased region" description="Low complexity" evidence="3">
    <location>
        <begin position="314"/>
        <end position="325"/>
    </location>
</feature>
<dbReference type="SUPFAM" id="SSF54211">
    <property type="entry name" value="Ribosomal protein S5 domain 2-like"/>
    <property type="match status" value="1"/>
</dbReference>
<sequence length="346" mass="39579">MKEPTLFDKFYKEFGRNMVLGCYEDEDNRSKVAKLLRFSSSKLQQQQQQQQQLPHQQQISLEEYVARMQPGQQAIYYAAGEDPQQLLKLPQMQHFLKKDVEVLFLLEAMDEPCIQRLMEFDGKKFESVQKGEVHLEETAAERARLSAQEKFFKPLKVFFKRVLGSRVSQVRVSGRLLGAPCAVAASQWGYSAQMEKVMKTQTFADPLHLKMMKGQKVFEINPNHRIMQQLLARQQQQQQQQEGEQQQQLQQQQREDEQLAEKLFEAALLASGFDVDKPDELADLLYKSFAAELGVDPNDPINENFEIPEDPEPDSSSSSSSSSEEGGAADDLLSSFDFGENVKDEL</sequence>
<dbReference type="InterPro" id="IPR001404">
    <property type="entry name" value="Hsp90_fam"/>
</dbReference>
<feature type="compositionally biased region" description="Low complexity" evidence="3">
    <location>
        <begin position="232"/>
        <end position="252"/>
    </location>
</feature>
<reference evidence="4" key="1">
    <citation type="submission" date="2013-10" db="EMBL/GenBank/DDBJ databases">
        <title>Genomic analysis of the causative agents of coccidiosis in chickens.</title>
        <authorList>
            <person name="Reid A.J."/>
            <person name="Blake D."/>
            <person name="Billington K."/>
            <person name="Browne H."/>
            <person name="Dunn M."/>
            <person name="Hung S."/>
            <person name="Kawahara F."/>
            <person name="Miranda-Saavedra D."/>
            <person name="Mourier T."/>
            <person name="Nagra H."/>
            <person name="Otto T.D."/>
            <person name="Rawlings N."/>
            <person name="Sanchez A."/>
            <person name="Sanders M."/>
            <person name="Subramaniam C."/>
            <person name="Tay Y."/>
            <person name="Dear P."/>
            <person name="Doerig C."/>
            <person name="Gruber A."/>
            <person name="Parkinson J."/>
            <person name="Shirley M."/>
            <person name="Wan K.L."/>
            <person name="Berriman M."/>
            <person name="Tomley F."/>
            <person name="Pain A."/>
        </authorList>
    </citation>
    <scope>NUCLEOTIDE SEQUENCE [LARGE SCALE GENOMIC DNA]</scope>
    <source>
        <strain evidence="4">Houghton</strain>
    </source>
</reference>
<reference evidence="4" key="2">
    <citation type="submission" date="2013-10" db="EMBL/GenBank/DDBJ databases">
        <authorList>
            <person name="Aslett M."/>
        </authorList>
    </citation>
    <scope>NUCLEOTIDE SEQUENCE [LARGE SCALE GENOMIC DNA]</scope>
    <source>
        <strain evidence="4">Houghton</strain>
    </source>
</reference>
<dbReference type="VEuPathDB" id="ToxoDB:ETH2_0806600"/>
<dbReference type="GO" id="GO:0005524">
    <property type="term" value="F:ATP binding"/>
    <property type="evidence" value="ECO:0007669"/>
    <property type="project" value="InterPro"/>
</dbReference>
<dbReference type="VEuPathDB" id="ToxoDB:ETH_00009330"/>
<evidence type="ECO:0000256" key="3">
    <source>
        <dbReference type="SAM" id="MobiDB-lite"/>
    </source>
</evidence>
<dbReference type="GO" id="GO:0016887">
    <property type="term" value="F:ATP hydrolysis activity"/>
    <property type="evidence" value="ECO:0007669"/>
    <property type="project" value="InterPro"/>
</dbReference>
<protein>
    <submittedName>
        <fullName evidence="4">Heat shock protein 90, putative</fullName>
    </submittedName>
</protein>
<keyword evidence="5" id="KW-1185">Reference proteome</keyword>
<accession>U6L493</accession>
<dbReference type="OMA" id="WVALTTH"/>
<dbReference type="Gene3D" id="3.40.50.11260">
    <property type="match status" value="1"/>
</dbReference>
<organism evidence="4 5">
    <name type="scientific">Eimeria tenella</name>
    <name type="common">Coccidian parasite</name>
    <dbReference type="NCBI Taxonomy" id="5802"/>
    <lineage>
        <taxon>Eukaryota</taxon>
        <taxon>Sar</taxon>
        <taxon>Alveolata</taxon>
        <taxon>Apicomplexa</taxon>
        <taxon>Conoidasida</taxon>
        <taxon>Coccidia</taxon>
        <taxon>Eucoccidiorida</taxon>
        <taxon>Eimeriorina</taxon>
        <taxon>Eimeriidae</taxon>
        <taxon>Eimeria</taxon>
    </lineage>
</organism>
<evidence type="ECO:0000313" key="5">
    <source>
        <dbReference type="Proteomes" id="UP000030747"/>
    </source>
</evidence>
<feature type="region of interest" description="Disordered" evidence="3">
    <location>
        <begin position="232"/>
        <end position="254"/>
    </location>
</feature>
<dbReference type="AlphaFoldDB" id="U6L493"/>
<keyword evidence="2" id="KW-0143">Chaperone</keyword>
<dbReference type="InterPro" id="IPR020568">
    <property type="entry name" value="Ribosomal_Su5_D2-typ_SF"/>
</dbReference>
<dbReference type="GO" id="GO:0051082">
    <property type="term" value="F:unfolded protein binding"/>
    <property type="evidence" value="ECO:0007669"/>
    <property type="project" value="InterPro"/>
</dbReference>